<proteinExistence type="predicted"/>
<feature type="domain" description="RNA polymerase sigma factor 70 region 4 type 2" evidence="5">
    <location>
        <begin position="44"/>
        <end position="93"/>
    </location>
</feature>
<dbReference type="SUPFAM" id="SSF88659">
    <property type="entry name" value="Sigma3 and sigma4 domains of RNA polymerase sigma factors"/>
    <property type="match status" value="1"/>
</dbReference>
<protein>
    <submittedName>
        <fullName evidence="6">Sigma-70 family RNA polymerase sigma factor</fullName>
    </submittedName>
</protein>
<evidence type="ECO:0000259" key="5">
    <source>
        <dbReference type="Pfam" id="PF08281"/>
    </source>
</evidence>
<organism evidence="6 7">
    <name type="scientific">Eiseniibacteriota bacterium</name>
    <dbReference type="NCBI Taxonomy" id="2212470"/>
    <lineage>
        <taxon>Bacteria</taxon>
        <taxon>Candidatus Eiseniibacteriota</taxon>
    </lineage>
</organism>
<comment type="caution">
    <text evidence="6">The sequence shown here is derived from an EMBL/GenBank/DDBJ whole genome shotgun (WGS) entry which is preliminary data.</text>
</comment>
<evidence type="ECO:0000256" key="1">
    <source>
        <dbReference type="ARBA" id="ARBA00023015"/>
    </source>
</evidence>
<keyword evidence="4" id="KW-0804">Transcription</keyword>
<dbReference type="GO" id="GO:0016987">
    <property type="term" value="F:sigma factor activity"/>
    <property type="evidence" value="ECO:0007669"/>
    <property type="project" value="UniProtKB-KW"/>
</dbReference>
<dbReference type="InterPro" id="IPR039425">
    <property type="entry name" value="RNA_pol_sigma-70-like"/>
</dbReference>
<dbReference type="InterPro" id="IPR014284">
    <property type="entry name" value="RNA_pol_sigma-70_dom"/>
</dbReference>
<dbReference type="Gene3D" id="1.10.10.10">
    <property type="entry name" value="Winged helix-like DNA-binding domain superfamily/Winged helix DNA-binding domain"/>
    <property type="match status" value="1"/>
</dbReference>
<dbReference type="InterPro" id="IPR013249">
    <property type="entry name" value="RNA_pol_sigma70_r4_t2"/>
</dbReference>
<keyword evidence="2" id="KW-0731">Sigma factor</keyword>
<dbReference type="EMBL" id="JAGQHS010000005">
    <property type="protein sequence ID" value="MCA9754572.1"/>
    <property type="molecule type" value="Genomic_DNA"/>
</dbReference>
<evidence type="ECO:0000256" key="2">
    <source>
        <dbReference type="ARBA" id="ARBA00023082"/>
    </source>
</evidence>
<dbReference type="CDD" id="cd06171">
    <property type="entry name" value="Sigma70_r4"/>
    <property type="match status" value="1"/>
</dbReference>
<dbReference type="PANTHER" id="PTHR43133:SF8">
    <property type="entry name" value="RNA POLYMERASE SIGMA FACTOR HI_1459-RELATED"/>
    <property type="match status" value="1"/>
</dbReference>
<evidence type="ECO:0000313" key="7">
    <source>
        <dbReference type="Proteomes" id="UP000739538"/>
    </source>
</evidence>
<reference evidence="6" key="2">
    <citation type="journal article" date="2021" name="Microbiome">
        <title>Successional dynamics and alternative stable states in a saline activated sludge microbial community over 9 years.</title>
        <authorList>
            <person name="Wang Y."/>
            <person name="Ye J."/>
            <person name="Ju F."/>
            <person name="Liu L."/>
            <person name="Boyd J.A."/>
            <person name="Deng Y."/>
            <person name="Parks D.H."/>
            <person name="Jiang X."/>
            <person name="Yin X."/>
            <person name="Woodcroft B.J."/>
            <person name="Tyson G.W."/>
            <person name="Hugenholtz P."/>
            <person name="Polz M.F."/>
            <person name="Zhang T."/>
        </authorList>
    </citation>
    <scope>NUCLEOTIDE SEQUENCE</scope>
    <source>
        <strain evidence="6">HKST-UBA02</strain>
    </source>
</reference>
<dbReference type="InterPro" id="IPR036388">
    <property type="entry name" value="WH-like_DNA-bd_sf"/>
</dbReference>
<dbReference type="GO" id="GO:0003677">
    <property type="term" value="F:DNA binding"/>
    <property type="evidence" value="ECO:0007669"/>
    <property type="project" value="UniProtKB-KW"/>
</dbReference>
<evidence type="ECO:0000256" key="4">
    <source>
        <dbReference type="ARBA" id="ARBA00023163"/>
    </source>
</evidence>
<dbReference type="Pfam" id="PF08281">
    <property type="entry name" value="Sigma70_r4_2"/>
    <property type="match status" value="1"/>
</dbReference>
<feature type="non-terminal residue" evidence="6">
    <location>
        <position position="1"/>
    </location>
</feature>
<reference evidence="6" key="1">
    <citation type="submission" date="2020-04" db="EMBL/GenBank/DDBJ databases">
        <authorList>
            <person name="Zhang T."/>
        </authorList>
    </citation>
    <scope>NUCLEOTIDE SEQUENCE</scope>
    <source>
        <strain evidence="6">HKST-UBA02</strain>
    </source>
</reference>
<dbReference type="AlphaFoldDB" id="A0A956N9D0"/>
<keyword evidence="1" id="KW-0805">Transcription regulation</keyword>
<name>A0A956N9D0_UNCEI</name>
<dbReference type="InterPro" id="IPR013324">
    <property type="entry name" value="RNA_pol_sigma_r3/r4-like"/>
</dbReference>
<dbReference type="Proteomes" id="UP000739538">
    <property type="component" value="Unassembled WGS sequence"/>
</dbReference>
<evidence type="ECO:0000313" key="6">
    <source>
        <dbReference type="EMBL" id="MCA9754572.1"/>
    </source>
</evidence>
<dbReference type="GO" id="GO:0006352">
    <property type="term" value="P:DNA-templated transcription initiation"/>
    <property type="evidence" value="ECO:0007669"/>
    <property type="project" value="InterPro"/>
</dbReference>
<dbReference type="PANTHER" id="PTHR43133">
    <property type="entry name" value="RNA POLYMERASE ECF-TYPE SIGMA FACTO"/>
    <property type="match status" value="1"/>
</dbReference>
<keyword evidence="3" id="KW-0238">DNA-binding</keyword>
<accession>A0A956N9D0</accession>
<evidence type="ECO:0000256" key="3">
    <source>
        <dbReference type="ARBA" id="ARBA00023125"/>
    </source>
</evidence>
<sequence>QKARTELRSLDDVTVDELELASSEGRLESPDTTAVRGQLADLMAESLSLLPPDQKNAIMLREYHGFTSQEIAEITGVPSATVRTRIFYGLKSLRRALEERGVTSDAF</sequence>
<dbReference type="NCBIfam" id="TIGR02937">
    <property type="entry name" value="sigma70-ECF"/>
    <property type="match status" value="1"/>
</dbReference>
<gene>
    <name evidence="6" type="ORF">KDA27_02130</name>
</gene>